<evidence type="ECO:0000256" key="1">
    <source>
        <dbReference type="SAM" id="MobiDB-lite"/>
    </source>
</evidence>
<dbReference type="InterPro" id="IPR050570">
    <property type="entry name" value="Cell_wall_metabolism_enzyme"/>
</dbReference>
<dbReference type="PANTHER" id="PTHR21666">
    <property type="entry name" value="PEPTIDASE-RELATED"/>
    <property type="match status" value="1"/>
</dbReference>
<name>A0ABP4EQG1_9ACTN</name>
<accession>A0ABP4EQG1</accession>
<dbReference type="CDD" id="cd12797">
    <property type="entry name" value="M23_peptidase"/>
    <property type="match status" value="1"/>
</dbReference>
<dbReference type="PANTHER" id="PTHR21666:SF270">
    <property type="entry name" value="MUREIN HYDROLASE ACTIVATOR ENVC"/>
    <property type="match status" value="1"/>
</dbReference>
<proteinExistence type="predicted"/>
<dbReference type="SUPFAM" id="SSF51261">
    <property type="entry name" value="Duplicated hybrid motif"/>
    <property type="match status" value="1"/>
</dbReference>
<dbReference type="Proteomes" id="UP001501581">
    <property type="component" value="Unassembled WGS sequence"/>
</dbReference>
<dbReference type="InterPro" id="IPR011055">
    <property type="entry name" value="Dup_hybrid_motif"/>
</dbReference>
<dbReference type="Pfam" id="PF01551">
    <property type="entry name" value="Peptidase_M23"/>
    <property type="match status" value="1"/>
</dbReference>
<protein>
    <recommendedName>
        <fullName evidence="2">M23ase beta-sheet core domain-containing protein</fullName>
    </recommendedName>
</protein>
<evidence type="ECO:0000259" key="2">
    <source>
        <dbReference type="Pfam" id="PF01551"/>
    </source>
</evidence>
<sequence length="291" mass="29829">MGNHRAPRRGAQPAVARTTAPAQETPYVGGKRRAAKPQTTRSPLVKVMPSPAVLVGVAALAVSATGAVTVSQADLGSDATASSPIQLQASALSGVSAVSASTARASRTEAISRDSRRDALEDATNQEIEAAAEAAAEQRNAELAKLAATAEKHRDAVELNLWHLPLASYRLTATFGQAGGNWSRNHTGLDFAAPTGTPVMAVANGTVTSAEYAGAYGNQIIVTTDDGTELWFCHLSGYAVSVGDTVRAGEVIGYVGSTGNSTGPHMHLEVRPGAGDPVDPMAALIANGVRP</sequence>
<feature type="domain" description="M23ase beta-sheet core" evidence="2">
    <location>
        <begin position="185"/>
        <end position="280"/>
    </location>
</feature>
<dbReference type="EMBL" id="BAAALG010000017">
    <property type="protein sequence ID" value="GAA1114367.1"/>
    <property type="molecule type" value="Genomic_DNA"/>
</dbReference>
<reference evidence="4" key="1">
    <citation type="journal article" date="2019" name="Int. J. Syst. Evol. Microbiol.">
        <title>The Global Catalogue of Microorganisms (GCM) 10K type strain sequencing project: providing services to taxonomists for standard genome sequencing and annotation.</title>
        <authorList>
            <consortium name="The Broad Institute Genomics Platform"/>
            <consortium name="The Broad Institute Genome Sequencing Center for Infectious Disease"/>
            <person name="Wu L."/>
            <person name="Ma J."/>
        </authorList>
    </citation>
    <scope>NUCLEOTIDE SEQUENCE [LARGE SCALE GENOMIC DNA]</scope>
    <source>
        <strain evidence="4">JCM 13008</strain>
    </source>
</reference>
<gene>
    <name evidence="3" type="ORF">GCM10009668_41060</name>
</gene>
<dbReference type="Gene3D" id="2.70.70.10">
    <property type="entry name" value="Glucose Permease (Domain IIA)"/>
    <property type="match status" value="1"/>
</dbReference>
<keyword evidence="4" id="KW-1185">Reference proteome</keyword>
<organism evidence="3 4">
    <name type="scientific">Nocardioides dubius</name>
    <dbReference type="NCBI Taxonomy" id="317019"/>
    <lineage>
        <taxon>Bacteria</taxon>
        <taxon>Bacillati</taxon>
        <taxon>Actinomycetota</taxon>
        <taxon>Actinomycetes</taxon>
        <taxon>Propionibacteriales</taxon>
        <taxon>Nocardioidaceae</taxon>
        <taxon>Nocardioides</taxon>
    </lineage>
</organism>
<dbReference type="InterPro" id="IPR016047">
    <property type="entry name" value="M23ase_b-sheet_dom"/>
</dbReference>
<comment type="caution">
    <text evidence="3">The sequence shown here is derived from an EMBL/GenBank/DDBJ whole genome shotgun (WGS) entry which is preliminary data.</text>
</comment>
<feature type="region of interest" description="Disordered" evidence="1">
    <location>
        <begin position="1"/>
        <end position="43"/>
    </location>
</feature>
<evidence type="ECO:0000313" key="3">
    <source>
        <dbReference type="EMBL" id="GAA1114367.1"/>
    </source>
</evidence>
<evidence type="ECO:0000313" key="4">
    <source>
        <dbReference type="Proteomes" id="UP001501581"/>
    </source>
</evidence>